<sequence>MGAAGGPFPVDSEKSDNYIQAATYATIYYALLPVSPSVS</sequence>
<evidence type="ECO:0000313" key="1">
    <source>
        <dbReference type="EMBL" id="SVB39074.1"/>
    </source>
</evidence>
<organism evidence="1">
    <name type="scientific">marine metagenome</name>
    <dbReference type="NCBI Taxonomy" id="408172"/>
    <lineage>
        <taxon>unclassified sequences</taxon>
        <taxon>metagenomes</taxon>
        <taxon>ecological metagenomes</taxon>
    </lineage>
</organism>
<proteinExistence type="predicted"/>
<dbReference type="EMBL" id="UINC01039917">
    <property type="protein sequence ID" value="SVB39074.1"/>
    <property type="molecule type" value="Genomic_DNA"/>
</dbReference>
<reference evidence="1" key="1">
    <citation type="submission" date="2018-05" db="EMBL/GenBank/DDBJ databases">
        <authorList>
            <person name="Lanie J.A."/>
            <person name="Ng W.-L."/>
            <person name="Kazmierczak K.M."/>
            <person name="Andrzejewski T.M."/>
            <person name="Davidsen T.M."/>
            <person name="Wayne K.J."/>
            <person name="Tettelin H."/>
            <person name="Glass J.I."/>
            <person name="Rusch D."/>
            <person name="Podicherti R."/>
            <person name="Tsui H.-C.T."/>
            <person name="Winkler M.E."/>
        </authorList>
    </citation>
    <scope>NUCLEOTIDE SEQUENCE</scope>
</reference>
<dbReference type="AlphaFoldDB" id="A0A382DM30"/>
<name>A0A382DM30_9ZZZZ</name>
<accession>A0A382DM30</accession>
<protein>
    <submittedName>
        <fullName evidence="1">Uncharacterized protein</fullName>
    </submittedName>
</protein>
<gene>
    <name evidence="1" type="ORF">METZ01_LOCUS191928</name>
</gene>